<keyword evidence="6" id="KW-0805">Transcription regulation</keyword>
<evidence type="ECO:0000256" key="4">
    <source>
        <dbReference type="ARBA" id="ARBA00007853"/>
    </source>
</evidence>
<keyword evidence="8" id="KW-0804">Transcription</keyword>
<evidence type="ECO:0000313" key="13">
    <source>
        <dbReference type="EMBL" id="CAL4899476.1"/>
    </source>
</evidence>
<gene>
    <name evidence="13" type="ORF">URODEC1_LOCUS8227</name>
</gene>
<dbReference type="InterPro" id="IPR044835">
    <property type="entry name" value="ARF_plant"/>
</dbReference>
<feature type="domain" description="TF-B3" evidence="12">
    <location>
        <begin position="117"/>
        <end position="216"/>
    </location>
</feature>
<dbReference type="Gene3D" id="2.30.30.1040">
    <property type="match status" value="1"/>
</dbReference>
<keyword evidence="5" id="KW-0813">Transport</keyword>
<dbReference type="Pfam" id="PF06507">
    <property type="entry name" value="ARF_AD"/>
    <property type="match status" value="1"/>
</dbReference>
<dbReference type="SUPFAM" id="SSF74788">
    <property type="entry name" value="Cullin repeat-like"/>
    <property type="match status" value="1"/>
</dbReference>
<keyword evidence="14" id="KW-1185">Reference proteome</keyword>
<organism evidence="13 14">
    <name type="scientific">Urochloa decumbens</name>
    <dbReference type="NCBI Taxonomy" id="240449"/>
    <lineage>
        <taxon>Eukaryota</taxon>
        <taxon>Viridiplantae</taxon>
        <taxon>Streptophyta</taxon>
        <taxon>Embryophyta</taxon>
        <taxon>Tracheophyta</taxon>
        <taxon>Spermatophyta</taxon>
        <taxon>Magnoliopsida</taxon>
        <taxon>Liliopsida</taxon>
        <taxon>Poales</taxon>
        <taxon>Poaceae</taxon>
        <taxon>PACMAD clade</taxon>
        <taxon>Panicoideae</taxon>
        <taxon>Panicodae</taxon>
        <taxon>Paniceae</taxon>
        <taxon>Melinidinae</taxon>
        <taxon>Urochloa</taxon>
    </lineage>
</organism>
<comment type="similarity">
    <text evidence="4">Belongs to the ARF family.</text>
</comment>
<dbReference type="SUPFAM" id="SSF101936">
    <property type="entry name" value="DNA-binding pseudobarrel domain"/>
    <property type="match status" value="1"/>
</dbReference>
<comment type="similarity">
    <text evidence="3">Belongs to the EXO70 family.</text>
</comment>
<sequence length="967" mass="109594">MSSTEIAPNFYDRENLDKHVSEELWYACAGPGVTIPQVGELVVYFPQGHLEQTGGVPKHLHDVPSQIICRVLNVELKSKRDFLYAWLLLEPELTHDLDVTDIKDPPPSMLRHPTSYFCKKLGVADTVAHAWLSIPRKHAEKCLPQLDMMQMAPKQELVAKDLFGTEWRFQHKLVGQRRHLLQTAEFATSKNLVAGDALVILSGEDGELRVGVRRSMIQLWNLSSSQIPNDEGGETELSILPSISHAVTTRSKFTVLYRPRTGTDQFIVSCNRYAESIKSCYMGMRFRMTFSREAAMEDRVSGTILGIEDFDLAWPGSKWRCLKVKWDKSSPIATLNRISPWEIELVKRSPVSILPDIETKRIRSKRGLQIEYQRQKAEACLNKAKIVVKFYHDDSMMQESPSIAENMRYLSAVDDLIDLSIGSSVSGISAAADNVRKQAQEALDIEMSNLARTFYGLKLWNINHFEVLDSSTHPPSTSTKLNSPLGSDGPCLSSISSEPTSLSSNSTGVSSRDSDSIPADDFSTLHSVISCLEEKKFDLINPKSVNVIASISSRMIQAGYKERLRETFTHLSQELIRDFHVLDFNWNFQCRSRVDEGDSWGGEDMSLQYWNSASQLITIVLVEMRRQLNEQNFGAFDELKGDYFAKIVEQTILNLLNVDSMSAALDRLLEEVPQGLVECLSSIFLRIGNALSTHKTIADAASTLLELVSPESREPVSIKAEAVQENVEDVVSRLLDTLTNVISSSVLPETEGSDIHLVTRAVVKGIGLLFHHRETLNLILARNCCQALEGIHSTKSFSCLISNLMMHLESVLEQNSKLLVHRELQYIFLLNNLQFVLQRVENLGLKEPTDYDWVVRYQKQIEHYLEEYIEASWVPVSSHVADKDSKRFSFWKPSCVQQFTTAFQSVYDIQRHWKVPDPHLREMLRVSISKKIVPSYCEYLKKHRKDDMTVRMTAKDLEDLLAELFEG</sequence>
<dbReference type="EMBL" id="OZ075121">
    <property type="protein sequence ID" value="CAL4899476.1"/>
    <property type="molecule type" value="Genomic_DNA"/>
</dbReference>
<feature type="compositionally biased region" description="Low complexity" evidence="11">
    <location>
        <begin position="493"/>
        <end position="511"/>
    </location>
</feature>
<dbReference type="GO" id="GO:0005634">
    <property type="term" value="C:nucleus"/>
    <property type="evidence" value="ECO:0007669"/>
    <property type="project" value="UniProtKB-SubCell"/>
</dbReference>
<dbReference type="PANTHER" id="PTHR31384:SF79">
    <property type="entry name" value="AUXIN RESPONSE FACTOR 2"/>
    <property type="match status" value="1"/>
</dbReference>
<dbReference type="InterPro" id="IPR046364">
    <property type="entry name" value="Exo70_C"/>
</dbReference>
<dbReference type="Pfam" id="PF02362">
    <property type="entry name" value="B3"/>
    <property type="match status" value="1"/>
</dbReference>
<dbReference type="Proteomes" id="UP001497457">
    <property type="component" value="Chromosome 11b"/>
</dbReference>
<feature type="region of interest" description="Disordered" evidence="11">
    <location>
        <begin position="471"/>
        <end position="516"/>
    </location>
</feature>
<comment type="subcellular location">
    <subcellularLocation>
        <location evidence="2">Nucleus</location>
    </subcellularLocation>
</comment>
<protein>
    <recommendedName>
        <fullName evidence="12">TF-B3 domain-containing protein</fullName>
    </recommendedName>
</protein>
<evidence type="ECO:0000256" key="2">
    <source>
        <dbReference type="ARBA" id="ARBA00004123"/>
    </source>
</evidence>
<keyword evidence="7" id="KW-0238">DNA-binding</keyword>
<evidence type="ECO:0000313" key="14">
    <source>
        <dbReference type="Proteomes" id="UP001497457"/>
    </source>
</evidence>
<accession>A0ABC8VZ25</accession>
<evidence type="ECO:0000256" key="6">
    <source>
        <dbReference type="ARBA" id="ARBA00023015"/>
    </source>
</evidence>
<evidence type="ECO:0000256" key="7">
    <source>
        <dbReference type="ARBA" id="ARBA00023125"/>
    </source>
</evidence>
<proteinExistence type="inferred from homology"/>
<dbReference type="FunFam" id="2.30.30.1040:FF:000001">
    <property type="entry name" value="Auxin response factor"/>
    <property type="match status" value="1"/>
</dbReference>
<evidence type="ECO:0000259" key="12">
    <source>
        <dbReference type="SMART" id="SM01019"/>
    </source>
</evidence>
<evidence type="ECO:0000256" key="5">
    <source>
        <dbReference type="ARBA" id="ARBA00022448"/>
    </source>
</evidence>
<evidence type="ECO:0000256" key="8">
    <source>
        <dbReference type="ARBA" id="ARBA00023163"/>
    </source>
</evidence>
<reference evidence="14" key="1">
    <citation type="submission" date="2024-06" db="EMBL/GenBank/DDBJ databases">
        <authorList>
            <person name="Ryan C."/>
        </authorList>
    </citation>
    <scope>NUCLEOTIDE SEQUENCE [LARGE SCALE GENOMIC DNA]</scope>
</reference>
<comment type="function">
    <text evidence="1">Auxin response factors (ARFs) are transcriptional factors that bind specifically to the DNA sequence 5'-TGTCTC-3' found in the auxin-responsive promoter elements (AuxREs).</text>
</comment>
<evidence type="ECO:0000256" key="9">
    <source>
        <dbReference type="ARBA" id="ARBA00023242"/>
    </source>
</evidence>
<evidence type="ECO:0000256" key="1">
    <source>
        <dbReference type="ARBA" id="ARBA00003182"/>
    </source>
</evidence>
<dbReference type="Pfam" id="PF03081">
    <property type="entry name" value="Exo70_C"/>
    <property type="match status" value="1"/>
</dbReference>
<dbReference type="GO" id="GO:0009734">
    <property type="term" value="P:auxin-activated signaling pathway"/>
    <property type="evidence" value="ECO:0007669"/>
    <property type="project" value="UniProtKB-KW"/>
</dbReference>
<keyword evidence="10" id="KW-0927">Auxin signaling pathway</keyword>
<dbReference type="InterPro" id="IPR016159">
    <property type="entry name" value="Cullin_repeat-like_dom_sf"/>
</dbReference>
<dbReference type="InterPro" id="IPR015300">
    <property type="entry name" value="DNA-bd_pseudobarrel_sf"/>
</dbReference>
<reference evidence="13 14" key="2">
    <citation type="submission" date="2024-10" db="EMBL/GenBank/DDBJ databases">
        <authorList>
            <person name="Ryan C."/>
        </authorList>
    </citation>
    <scope>NUCLEOTIDE SEQUENCE [LARGE SCALE GENOMIC DNA]</scope>
</reference>
<feature type="compositionally biased region" description="Polar residues" evidence="11">
    <location>
        <begin position="471"/>
        <end position="485"/>
    </location>
</feature>
<evidence type="ECO:0000256" key="11">
    <source>
        <dbReference type="SAM" id="MobiDB-lite"/>
    </source>
</evidence>
<dbReference type="SMART" id="SM01019">
    <property type="entry name" value="B3"/>
    <property type="match status" value="1"/>
</dbReference>
<dbReference type="GO" id="GO:0003677">
    <property type="term" value="F:DNA binding"/>
    <property type="evidence" value="ECO:0007669"/>
    <property type="project" value="UniProtKB-KW"/>
</dbReference>
<dbReference type="AlphaFoldDB" id="A0ABC8VZ25"/>
<evidence type="ECO:0000256" key="10">
    <source>
        <dbReference type="ARBA" id="ARBA00023294"/>
    </source>
</evidence>
<dbReference type="Gene3D" id="1.20.1280.170">
    <property type="entry name" value="Exocyst complex component Exo70"/>
    <property type="match status" value="1"/>
</dbReference>
<name>A0ABC8VZ25_9POAL</name>
<dbReference type="PANTHER" id="PTHR31384">
    <property type="entry name" value="AUXIN RESPONSE FACTOR 4-RELATED"/>
    <property type="match status" value="1"/>
</dbReference>
<keyword evidence="9" id="KW-0539">Nucleus</keyword>
<dbReference type="InterPro" id="IPR003340">
    <property type="entry name" value="B3_DNA-bd"/>
</dbReference>
<dbReference type="CDD" id="cd10017">
    <property type="entry name" value="B3_DNA"/>
    <property type="match status" value="1"/>
</dbReference>
<dbReference type="InterPro" id="IPR010525">
    <property type="entry name" value="ARF_dom"/>
</dbReference>
<evidence type="ECO:0000256" key="3">
    <source>
        <dbReference type="ARBA" id="ARBA00006756"/>
    </source>
</evidence>
<dbReference type="Gene3D" id="2.40.330.10">
    <property type="entry name" value="DNA-binding pseudobarrel domain"/>
    <property type="match status" value="1"/>
</dbReference>